<name>A0ABS6E7A7_9FIRM</name>
<dbReference type="GO" id="GO:0016779">
    <property type="term" value="F:nucleotidyltransferase activity"/>
    <property type="evidence" value="ECO:0007669"/>
    <property type="project" value="UniProtKB-KW"/>
</dbReference>
<keyword evidence="8" id="KW-0548">Nucleotidyltransferase</keyword>
<keyword evidence="6" id="KW-0342">GTP-binding</keyword>
<dbReference type="Proteomes" id="UP000749471">
    <property type="component" value="Unassembled WGS sequence"/>
</dbReference>
<feature type="binding site" evidence="6">
    <location>
        <position position="96"/>
    </location>
    <ligand>
        <name>GTP</name>
        <dbReference type="ChEBI" id="CHEBI:37565"/>
    </ligand>
</feature>
<comment type="similarity">
    <text evidence="6">Belongs to the MobA family.</text>
</comment>
<feature type="domain" description="MobA-like NTP transferase" evidence="7">
    <location>
        <begin position="7"/>
        <end position="160"/>
    </location>
</feature>
<feature type="binding site" evidence="6">
    <location>
        <position position="67"/>
    </location>
    <ligand>
        <name>GTP</name>
        <dbReference type="ChEBI" id="CHEBI:37565"/>
    </ligand>
</feature>
<keyword evidence="2 6" id="KW-0808">Transferase</keyword>
<feature type="binding site" evidence="6">
    <location>
        <position position="22"/>
    </location>
    <ligand>
        <name>GTP</name>
        <dbReference type="ChEBI" id="CHEBI:37565"/>
    </ligand>
</feature>
<keyword evidence="3 6" id="KW-0479">Metal-binding</keyword>
<comment type="catalytic activity">
    <reaction evidence="6">
        <text>Mo-molybdopterin + GTP + H(+) = Mo-molybdopterin guanine dinucleotide + diphosphate</text>
        <dbReference type="Rhea" id="RHEA:34243"/>
        <dbReference type="ChEBI" id="CHEBI:15378"/>
        <dbReference type="ChEBI" id="CHEBI:33019"/>
        <dbReference type="ChEBI" id="CHEBI:37565"/>
        <dbReference type="ChEBI" id="CHEBI:71302"/>
        <dbReference type="ChEBI" id="CHEBI:71310"/>
        <dbReference type="EC" id="2.7.7.77"/>
    </reaction>
</comment>
<evidence type="ECO:0000313" key="8">
    <source>
        <dbReference type="EMBL" id="MBU5438797.1"/>
    </source>
</evidence>
<dbReference type="PANTHER" id="PTHR19136:SF81">
    <property type="entry name" value="MOLYBDENUM COFACTOR GUANYLYLTRANSFERASE"/>
    <property type="match status" value="1"/>
</dbReference>
<evidence type="ECO:0000256" key="6">
    <source>
        <dbReference type="HAMAP-Rule" id="MF_00316"/>
    </source>
</evidence>
<reference evidence="8 9" key="1">
    <citation type="submission" date="2021-06" db="EMBL/GenBank/DDBJ databases">
        <authorList>
            <person name="Sun Q."/>
            <person name="Li D."/>
        </authorList>
    </citation>
    <scope>NUCLEOTIDE SEQUENCE [LARGE SCALE GENOMIC DNA]</scope>
    <source>
        <strain evidence="8 9">MSJ-40</strain>
    </source>
</reference>
<evidence type="ECO:0000256" key="2">
    <source>
        <dbReference type="ARBA" id="ARBA00022679"/>
    </source>
</evidence>
<comment type="caution">
    <text evidence="6">Lacks conserved residue(s) required for the propagation of feature annotation.</text>
</comment>
<evidence type="ECO:0000256" key="4">
    <source>
        <dbReference type="ARBA" id="ARBA00022741"/>
    </source>
</evidence>
<protein>
    <recommendedName>
        <fullName evidence="6">Probable molybdenum cofactor guanylyltransferase</fullName>
        <shortName evidence="6">MoCo guanylyltransferase</shortName>
        <ecNumber evidence="6">2.7.7.77</ecNumber>
    </recommendedName>
    <alternativeName>
        <fullName evidence="6">GTP:molybdopterin guanylyltransferase</fullName>
    </alternativeName>
    <alternativeName>
        <fullName evidence="6">Mo-MPT guanylyltransferase</fullName>
    </alternativeName>
    <alternativeName>
        <fullName evidence="6">Molybdopterin guanylyltransferase</fullName>
    </alternativeName>
    <alternativeName>
        <fullName evidence="6">Molybdopterin-guanine dinucleotide synthase</fullName>
        <shortName evidence="6">MGD synthase</shortName>
    </alternativeName>
</protein>
<dbReference type="RefSeq" id="WP_216520177.1">
    <property type="nucleotide sequence ID" value="NZ_JAHLPM010000010.1"/>
</dbReference>
<comment type="subcellular location">
    <subcellularLocation>
        <location evidence="6">Cytoplasm</location>
    </subcellularLocation>
</comment>
<comment type="domain">
    <text evidence="6">The N-terminal domain determines nucleotide recognition and specific binding, while the C-terminal domain determines the specific binding to the target protein.</text>
</comment>
<evidence type="ECO:0000256" key="5">
    <source>
        <dbReference type="ARBA" id="ARBA00022842"/>
    </source>
</evidence>
<keyword evidence="1 6" id="KW-0963">Cytoplasm</keyword>
<keyword evidence="5 6" id="KW-0460">Magnesium</keyword>
<evidence type="ECO:0000313" key="9">
    <source>
        <dbReference type="Proteomes" id="UP000749471"/>
    </source>
</evidence>
<gene>
    <name evidence="6" type="primary">mobA</name>
    <name evidence="8" type="ORF">KQI42_12285</name>
</gene>
<dbReference type="Pfam" id="PF12804">
    <property type="entry name" value="NTP_transf_3"/>
    <property type="match status" value="1"/>
</dbReference>
<evidence type="ECO:0000259" key="7">
    <source>
        <dbReference type="Pfam" id="PF12804"/>
    </source>
</evidence>
<comment type="caution">
    <text evidence="8">The sequence shown here is derived from an EMBL/GenBank/DDBJ whole genome shotgun (WGS) entry which is preliminary data.</text>
</comment>
<dbReference type="PANTHER" id="PTHR19136">
    <property type="entry name" value="MOLYBDENUM COFACTOR GUANYLYLTRANSFERASE"/>
    <property type="match status" value="1"/>
</dbReference>
<sequence length="203" mass="23753">MEKFGTAIILAGGKSSRMGFDKQFIEIHEKRLMDILIHELEKEFDEIIIVTNKLQCYLDVTHKVAKDILKEKGPLGGIHVGLKEASSKYSFVVACDMPNINIEYVKYMKKQIENMNIDGCVTKCGNWIEPFSSFYSKDIVNNIEKHLLSNKRSIYSLLEKLNIFYIEEKEARKFSPNWDMFLNLNTKEDLSLYLENYFNNWSR</sequence>
<dbReference type="InterPro" id="IPR025877">
    <property type="entry name" value="MobA-like_NTP_Trfase"/>
</dbReference>
<evidence type="ECO:0000256" key="3">
    <source>
        <dbReference type="ARBA" id="ARBA00022723"/>
    </source>
</evidence>
<comment type="cofactor">
    <cofactor evidence="6">
        <name>Mg(2+)</name>
        <dbReference type="ChEBI" id="CHEBI:18420"/>
    </cofactor>
</comment>
<accession>A0ABS6E7A7</accession>
<dbReference type="EMBL" id="JAHLPM010000010">
    <property type="protein sequence ID" value="MBU5438797.1"/>
    <property type="molecule type" value="Genomic_DNA"/>
</dbReference>
<keyword evidence="9" id="KW-1185">Reference proteome</keyword>
<dbReference type="EC" id="2.7.7.77" evidence="6"/>
<feature type="binding site" evidence="6">
    <location>
        <position position="96"/>
    </location>
    <ligand>
        <name>Mg(2+)</name>
        <dbReference type="ChEBI" id="CHEBI:18420"/>
    </ligand>
</feature>
<evidence type="ECO:0000256" key="1">
    <source>
        <dbReference type="ARBA" id="ARBA00022490"/>
    </source>
</evidence>
<organism evidence="8 9">
    <name type="scientific">Tissierella simiarum</name>
    <dbReference type="NCBI Taxonomy" id="2841534"/>
    <lineage>
        <taxon>Bacteria</taxon>
        <taxon>Bacillati</taxon>
        <taxon>Bacillota</taxon>
        <taxon>Tissierellia</taxon>
        <taxon>Tissierellales</taxon>
        <taxon>Tissierellaceae</taxon>
        <taxon>Tissierella</taxon>
    </lineage>
</organism>
<comment type="function">
    <text evidence="6">Transfers a GMP moiety from GTP to Mo-molybdopterin (Mo-MPT) cofactor (Moco or molybdenum cofactor) to form Mo-molybdopterin guanine dinucleotide (Mo-MGD) cofactor.</text>
</comment>
<dbReference type="HAMAP" id="MF_00316">
    <property type="entry name" value="MobA"/>
    <property type="match status" value="1"/>
</dbReference>
<feature type="binding site" evidence="6">
    <location>
        <begin position="10"/>
        <end position="12"/>
    </location>
    <ligand>
        <name>GTP</name>
        <dbReference type="ChEBI" id="CHEBI:37565"/>
    </ligand>
</feature>
<keyword evidence="6" id="KW-0501">Molybdenum cofactor biosynthesis</keyword>
<dbReference type="CDD" id="cd02503">
    <property type="entry name" value="MobA"/>
    <property type="match status" value="1"/>
</dbReference>
<proteinExistence type="inferred from homology"/>
<keyword evidence="4 6" id="KW-0547">Nucleotide-binding</keyword>
<dbReference type="InterPro" id="IPR013482">
    <property type="entry name" value="Molybde_CF_guanTrfase"/>
</dbReference>